<keyword evidence="4" id="KW-1185">Reference proteome</keyword>
<dbReference type="Proteomes" id="UP000289200">
    <property type="component" value="Unassembled WGS sequence"/>
</dbReference>
<dbReference type="AlphaFoldDB" id="A0A3S4FEE5"/>
<evidence type="ECO:0000256" key="2">
    <source>
        <dbReference type="SAM" id="SignalP"/>
    </source>
</evidence>
<proteinExistence type="predicted"/>
<comment type="caution">
    <text evidence="3">The sequence shown here is derived from an EMBL/GenBank/DDBJ whole genome shotgun (WGS) entry which is preliminary data.</text>
</comment>
<feature type="chain" id="PRO_5018759286" evidence="2">
    <location>
        <begin position="30"/>
        <end position="412"/>
    </location>
</feature>
<protein>
    <submittedName>
        <fullName evidence="3">Uncharacterized protein</fullName>
    </submittedName>
</protein>
<feature type="region of interest" description="Disordered" evidence="1">
    <location>
        <begin position="33"/>
        <end position="130"/>
    </location>
</feature>
<accession>A0A3S4FEE5</accession>
<organism evidence="3 4">
    <name type="scientific">Rhodoplanes serenus</name>
    <dbReference type="NCBI Taxonomy" id="200615"/>
    <lineage>
        <taxon>Bacteria</taxon>
        <taxon>Pseudomonadati</taxon>
        <taxon>Pseudomonadota</taxon>
        <taxon>Alphaproteobacteria</taxon>
        <taxon>Hyphomicrobiales</taxon>
        <taxon>Nitrobacteraceae</taxon>
        <taxon>Rhodoplanes</taxon>
    </lineage>
</organism>
<feature type="compositionally biased region" description="Basic and acidic residues" evidence="1">
    <location>
        <begin position="86"/>
        <end position="100"/>
    </location>
</feature>
<gene>
    <name evidence="3" type="ORF">RHODGE_RHODGE_03445</name>
</gene>
<feature type="signal peptide" evidence="2">
    <location>
        <begin position="1"/>
        <end position="29"/>
    </location>
</feature>
<dbReference type="EMBL" id="UWOC01000164">
    <property type="protein sequence ID" value="VCU10257.1"/>
    <property type="molecule type" value="Genomic_DNA"/>
</dbReference>
<feature type="compositionally biased region" description="Basic residues" evidence="1">
    <location>
        <begin position="67"/>
        <end position="85"/>
    </location>
</feature>
<keyword evidence="2" id="KW-0732">Signal</keyword>
<evidence type="ECO:0000313" key="4">
    <source>
        <dbReference type="Proteomes" id="UP000289200"/>
    </source>
</evidence>
<evidence type="ECO:0000313" key="3">
    <source>
        <dbReference type="EMBL" id="VCU10257.1"/>
    </source>
</evidence>
<name>A0A3S4FEE5_9BRAD</name>
<evidence type="ECO:0000256" key="1">
    <source>
        <dbReference type="SAM" id="MobiDB-lite"/>
    </source>
</evidence>
<reference evidence="4" key="1">
    <citation type="submission" date="2018-10" db="EMBL/GenBank/DDBJ databases">
        <authorList>
            <person name="Peiro R."/>
            <person name="Begona"/>
            <person name="Cbmso G."/>
            <person name="Lopez M."/>
            <person name="Gonzalez S."/>
            <person name="Sacristan E."/>
            <person name="Castillo E."/>
        </authorList>
    </citation>
    <scope>NUCLEOTIDE SEQUENCE [LARGE SCALE GENOMIC DNA]</scope>
</reference>
<sequence>MNTRARITGHVRVAMTAGMVLCGGGAALAQAVSHGPAGQPASPIAAAVQRQKTVHRHGPGGDEARHARASRPHAGRQHASHHHAGHHDAGHHHADRRDPGRGLPSAVGAPAPMRHLHRPTAQPHTPGDAHGHDEALTEFLFAYTVGTDIAPAHHRHLLVDTSGGFGKGSGTYGAVGQRIELGFVPWENFHVGLGASMAYHAISGVDGLEAASPRGLPAPEEAAVSSLRRGQARFDGLSLEFRQRLLERERAPFGLTVVVEPHWGRVEEVSGAPVTKHAVGFLVAVDKDIVPNTLFTALNVFYEPEWVKLRDTGESERESTFGVSGAAMLRLSPTVFAGADARWLRKYEGAAMQTLAGEAVFVGPAIYASVGGVLVSAAYGVQVWGRVPGVDESLDLDHFTRHQAKLRVVAHF</sequence>